<protein>
    <recommendedName>
        <fullName evidence="5">Large ribosomal subunit protein bL25</fullName>
    </recommendedName>
    <alternativeName>
        <fullName evidence="5">General stress protein CTC</fullName>
    </alternativeName>
</protein>
<keyword evidence="10" id="KW-1185">Reference proteome</keyword>
<dbReference type="InterPro" id="IPR011035">
    <property type="entry name" value="Ribosomal_bL25/Gln-tRNA_synth"/>
</dbReference>
<dbReference type="InterPro" id="IPR020930">
    <property type="entry name" value="Ribosomal_uL5_bac-type"/>
</dbReference>
<evidence type="ECO:0000256" key="4">
    <source>
        <dbReference type="ARBA" id="ARBA00023274"/>
    </source>
</evidence>
<keyword evidence="2 5" id="KW-0694">RNA-binding</keyword>
<dbReference type="PANTHER" id="PTHR33284:SF1">
    <property type="entry name" value="RIBOSOMAL PROTEIN L25_GLN-TRNA SYNTHETASE, ANTI-CODON-BINDING DOMAIN-CONTAINING PROTEIN"/>
    <property type="match status" value="1"/>
</dbReference>
<feature type="domain" description="Large ribosomal subunit protein bL25 L25" evidence="7">
    <location>
        <begin position="5"/>
        <end position="91"/>
    </location>
</feature>
<evidence type="ECO:0000256" key="6">
    <source>
        <dbReference type="SAM" id="MobiDB-lite"/>
    </source>
</evidence>
<dbReference type="Gene3D" id="2.170.120.20">
    <property type="entry name" value="Ribosomal protein L25, beta domain"/>
    <property type="match status" value="1"/>
</dbReference>
<dbReference type="AlphaFoldDB" id="A0A942TJQ3"/>
<keyword evidence="3 5" id="KW-0689">Ribosomal protein</keyword>
<dbReference type="Proteomes" id="UP000681414">
    <property type="component" value="Unassembled WGS sequence"/>
</dbReference>
<keyword evidence="1 5" id="KW-0699">rRNA-binding</keyword>
<dbReference type="InterPro" id="IPR029751">
    <property type="entry name" value="Ribosomal_L25_dom"/>
</dbReference>
<dbReference type="InterPro" id="IPR020057">
    <property type="entry name" value="Ribosomal_bL25_b-dom"/>
</dbReference>
<accession>A0A942TJQ3</accession>
<dbReference type="SUPFAM" id="SSF50715">
    <property type="entry name" value="Ribosomal protein L25-like"/>
    <property type="match status" value="1"/>
</dbReference>
<comment type="function">
    <text evidence="5">This is one of the proteins that binds to the 5S RNA in the ribosome where it forms part of the central protuberance.</text>
</comment>
<dbReference type="GO" id="GO:0003735">
    <property type="term" value="F:structural constituent of ribosome"/>
    <property type="evidence" value="ECO:0007669"/>
    <property type="project" value="InterPro"/>
</dbReference>
<evidence type="ECO:0000313" key="9">
    <source>
        <dbReference type="EMBL" id="MBS4198016.1"/>
    </source>
</evidence>
<dbReference type="Pfam" id="PF14693">
    <property type="entry name" value="Ribosomal_TL5_C"/>
    <property type="match status" value="1"/>
</dbReference>
<keyword evidence="4 5" id="KW-0687">Ribonucleoprotein</keyword>
<dbReference type="GO" id="GO:0006412">
    <property type="term" value="P:translation"/>
    <property type="evidence" value="ECO:0007669"/>
    <property type="project" value="UniProtKB-UniRule"/>
</dbReference>
<proteinExistence type="inferred from homology"/>
<feature type="region of interest" description="Disordered" evidence="6">
    <location>
        <begin position="171"/>
        <end position="211"/>
    </location>
</feature>
<comment type="subunit">
    <text evidence="5">Part of the 50S ribosomal subunit; part of the 5S rRNA/L5/L18/L25 subcomplex. Contacts the 5S rRNA. Binds to the 5S rRNA independently of L5 and L18.</text>
</comment>
<evidence type="ECO:0000256" key="3">
    <source>
        <dbReference type="ARBA" id="ARBA00022980"/>
    </source>
</evidence>
<comment type="similarity">
    <text evidence="5">Belongs to the bacterial ribosomal protein bL25 family. CTC subfamily.</text>
</comment>
<dbReference type="EMBL" id="JAGYPG010000007">
    <property type="protein sequence ID" value="MBS4198016.1"/>
    <property type="molecule type" value="Genomic_DNA"/>
</dbReference>
<evidence type="ECO:0000256" key="5">
    <source>
        <dbReference type="HAMAP-Rule" id="MF_01334"/>
    </source>
</evidence>
<dbReference type="GO" id="GO:0008097">
    <property type="term" value="F:5S rRNA binding"/>
    <property type="evidence" value="ECO:0007669"/>
    <property type="project" value="InterPro"/>
</dbReference>
<feature type="domain" description="Large ribosomal subunit protein bL25 beta" evidence="8">
    <location>
        <begin position="99"/>
        <end position="182"/>
    </location>
</feature>
<evidence type="ECO:0000313" key="10">
    <source>
        <dbReference type="Proteomes" id="UP000681414"/>
    </source>
</evidence>
<dbReference type="NCBIfam" id="NF004133">
    <property type="entry name" value="PRK05618.2-4"/>
    <property type="match status" value="1"/>
</dbReference>
<gene>
    <name evidence="5" type="primary">rplY</name>
    <name evidence="5" type="synonym">ctc</name>
    <name evidence="9" type="ORF">KHA97_23570</name>
</gene>
<organism evidence="9 10">
    <name type="scientific">Lederbergia citri</name>
    <dbReference type="NCBI Taxonomy" id="2833580"/>
    <lineage>
        <taxon>Bacteria</taxon>
        <taxon>Bacillati</taxon>
        <taxon>Bacillota</taxon>
        <taxon>Bacilli</taxon>
        <taxon>Bacillales</taxon>
        <taxon>Bacillaceae</taxon>
        <taxon>Lederbergia</taxon>
    </lineage>
</organism>
<dbReference type="Pfam" id="PF01386">
    <property type="entry name" value="Ribosomal_L25p"/>
    <property type="match status" value="1"/>
</dbReference>
<name>A0A942TJQ3_9BACI</name>
<dbReference type="NCBIfam" id="TIGR00731">
    <property type="entry name" value="bL25_bact_ctc"/>
    <property type="match status" value="1"/>
</dbReference>
<dbReference type="InterPro" id="IPR001021">
    <property type="entry name" value="Ribosomal_bL25_long"/>
</dbReference>
<dbReference type="InterPro" id="IPR020056">
    <property type="entry name" value="Rbsml_bL25/Gln-tRNA_synth_N"/>
</dbReference>
<evidence type="ECO:0000259" key="7">
    <source>
        <dbReference type="Pfam" id="PF01386"/>
    </source>
</evidence>
<dbReference type="RefSeq" id="WP_213127243.1">
    <property type="nucleotide sequence ID" value="NZ_JAGYPG010000007.1"/>
</dbReference>
<evidence type="ECO:0000259" key="8">
    <source>
        <dbReference type="Pfam" id="PF14693"/>
    </source>
</evidence>
<reference evidence="9 10" key="1">
    <citation type="submission" date="2021-05" db="EMBL/GenBank/DDBJ databases">
        <title>Novel Bacillus species.</title>
        <authorList>
            <person name="Liu G."/>
        </authorList>
    </citation>
    <scope>NUCLEOTIDE SEQUENCE [LARGE SCALE GENOMIC DNA]</scope>
    <source>
        <strain evidence="10">FJAT-49780</strain>
    </source>
</reference>
<dbReference type="PANTHER" id="PTHR33284">
    <property type="entry name" value="RIBOSOMAL PROTEIN L25/GLN-TRNA SYNTHETASE, ANTI-CODON-BINDING DOMAIN-CONTAINING PROTEIN"/>
    <property type="match status" value="1"/>
</dbReference>
<evidence type="ECO:0000256" key="2">
    <source>
        <dbReference type="ARBA" id="ARBA00022884"/>
    </source>
</evidence>
<dbReference type="InterPro" id="IPR037121">
    <property type="entry name" value="Ribosomal_bL25_C"/>
</dbReference>
<comment type="caution">
    <text evidence="9">The sequence shown here is derived from an EMBL/GenBank/DDBJ whole genome shotgun (WGS) entry which is preliminary data.</text>
</comment>
<dbReference type="CDD" id="cd00495">
    <property type="entry name" value="Ribosomal_L25_TL5_CTC"/>
    <property type="match status" value="1"/>
</dbReference>
<dbReference type="HAMAP" id="MF_01334">
    <property type="entry name" value="Ribosomal_bL25_CTC"/>
    <property type="match status" value="1"/>
</dbReference>
<dbReference type="GO" id="GO:0022625">
    <property type="term" value="C:cytosolic large ribosomal subunit"/>
    <property type="evidence" value="ECO:0007669"/>
    <property type="project" value="TreeGrafter"/>
</dbReference>
<dbReference type="Gene3D" id="2.40.240.10">
    <property type="entry name" value="Ribosomal Protein L25, Chain P"/>
    <property type="match status" value="1"/>
</dbReference>
<evidence type="ECO:0000256" key="1">
    <source>
        <dbReference type="ARBA" id="ARBA00022730"/>
    </source>
</evidence>
<sequence>MSTVLEAKSRTNGKRSQLTAIRMQGSIPAVVYGYQVESTPISVNSADFMKTMREVGRNGVISLDLEGKKVNVILHEYQEDALKNDILHADFLAIDLNQEIEANVRVELSEDSVGVKSGGVLQILLHELSVTAVPDEIPEVIQIDITNLNIGESITVGEIRGNVSCTINHEDDEPIANIQPPRTQEEDPDGGVREEDPPENSNDDKAEGEDA</sequence>